<dbReference type="GO" id="GO:0012505">
    <property type="term" value="C:endomembrane system"/>
    <property type="evidence" value="ECO:0007669"/>
    <property type="project" value="TreeGrafter"/>
</dbReference>
<dbReference type="InterPro" id="IPR045242">
    <property type="entry name" value="Syntaxin"/>
</dbReference>
<dbReference type="AlphaFoldDB" id="A0A7R9W0C5"/>
<accession>A0A7R9W0C5</accession>
<dbReference type="EMBL" id="HBEC01044764">
    <property type="protein sequence ID" value="CAD8310817.1"/>
    <property type="molecule type" value="Transcribed_RNA"/>
</dbReference>
<dbReference type="PANTHER" id="PTHR19957">
    <property type="entry name" value="SYNTAXIN"/>
    <property type="match status" value="1"/>
</dbReference>
<dbReference type="GO" id="GO:0006906">
    <property type="term" value="P:vesicle fusion"/>
    <property type="evidence" value="ECO:0007669"/>
    <property type="project" value="TreeGrafter"/>
</dbReference>
<dbReference type="PROSITE" id="PS00914">
    <property type="entry name" value="SYNTAXIN"/>
    <property type="match status" value="1"/>
</dbReference>
<dbReference type="InterPro" id="IPR006012">
    <property type="entry name" value="Syntaxin/epimorphin_CS"/>
</dbReference>
<dbReference type="GO" id="GO:0005484">
    <property type="term" value="F:SNAP receptor activity"/>
    <property type="evidence" value="ECO:0007669"/>
    <property type="project" value="InterPro"/>
</dbReference>
<gene>
    <name evidence="5" type="ORF">CEUR00632_LOCUS20881</name>
</gene>
<reference evidence="5" key="1">
    <citation type="submission" date="2021-01" db="EMBL/GenBank/DDBJ databases">
        <authorList>
            <person name="Corre E."/>
            <person name="Pelletier E."/>
            <person name="Niang G."/>
            <person name="Scheremetjew M."/>
            <person name="Finn R."/>
            <person name="Kale V."/>
            <person name="Holt S."/>
            <person name="Cochrane G."/>
            <person name="Meng A."/>
            <person name="Brown T."/>
            <person name="Cohen L."/>
        </authorList>
    </citation>
    <scope>NUCLEOTIDE SEQUENCE</scope>
    <source>
        <strain evidence="5">CCMP219</strain>
    </source>
</reference>
<dbReference type="CDD" id="cd15841">
    <property type="entry name" value="SNARE_Qc"/>
    <property type="match status" value="1"/>
</dbReference>
<dbReference type="InterPro" id="IPR000727">
    <property type="entry name" value="T_SNARE_dom"/>
</dbReference>
<sequence>MPSGLRVDTEAWVTEHEEAKQLAQEIVTLIQERNINHSSGGPEASRKTAAARRKIGTLGTTLDKLLRWLDTEEASSLSESEKNRRRDLVLGLKNRREQMQYAIKRGVTASERDQLFTGMPGSSKAAEPKETEATAELDARGLLQLQNQVMKSQDTELEAMEKSIQSTKHIALAIGEETDLQTRLLDDLEDDVEVTNMRTRAATSRVRQIIKNSSNWRSGLCVFLLIVALVLVLVLALKLHRLITG</sequence>
<dbReference type="SMART" id="SM00397">
    <property type="entry name" value="t_SNARE"/>
    <property type="match status" value="1"/>
</dbReference>
<dbReference type="PANTHER" id="PTHR19957:SF285">
    <property type="entry name" value="SYNTAXIN-51-RELATED"/>
    <property type="match status" value="1"/>
</dbReference>
<name>A0A7R9W0C5_9CHLO</name>
<dbReference type="PROSITE" id="PS50192">
    <property type="entry name" value="T_SNARE"/>
    <property type="match status" value="1"/>
</dbReference>
<keyword evidence="3" id="KW-0812">Transmembrane</keyword>
<evidence type="ECO:0000259" key="4">
    <source>
        <dbReference type="PROSITE" id="PS50192"/>
    </source>
</evidence>
<comment type="similarity">
    <text evidence="1">Belongs to the syntaxin family.</text>
</comment>
<protein>
    <recommendedName>
        <fullName evidence="4">t-SNARE coiled-coil homology domain-containing protein</fullName>
    </recommendedName>
</protein>
<dbReference type="GO" id="GO:0000149">
    <property type="term" value="F:SNARE binding"/>
    <property type="evidence" value="ECO:0007669"/>
    <property type="project" value="TreeGrafter"/>
</dbReference>
<evidence type="ECO:0000256" key="1">
    <source>
        <dbReference type="ARBA" id="ARBA00009063"/>
    </source>
</evidence>
<evidence type="ECO:0000256" key="3">
    <source>
        <dbReference type="SAM" id="Phobius"/>
    </source>
</evidence>
<feature type="domain" description="T-SNARE coiled-coil homology" evidence="4">
    <location>
        <begin position="147"/>
        <end position="209"/>
    </location>
</feature>
<evidence type="ECO:0000313" key="5">
    <source>
        <dbReference type="EMBL" id="CAD8310817.1"/>
    </source>
</evidence>
<keyword evidence="2" id="KW-0813">Transport</keyword>
<dbReference type="Pfam" id="PF05739">
    <property type="entry name" value="SNARE"/>
    <property type="match status" value="1"/>
</dbReference>
<feature type="transmembrane region" description="Helical" evidence="3">
    <location>
        <begin position="216"/>
        <end position="237"/>
    </location>
</feature>
<dbReference type="GO" id="GO:0031201">
    <property type="term" value="C:SNARE complex"/>
    <property type="evidence" value="ECO:0007669"/>
    <property type="project" value="TreeGrafter"/>
</dbReference>
<evidence type="ECO:0000256" key="2">
    <source>
        <dbReference type="ARBA" id="ARBA00022927"/>
    </source>
</evidence>
<proteinExistence type="inferred from homology"/>
<dbReference type="GO" id="GO:0006886">
    <property type="term" value="P:intracellular protein transport"/>
    <property type="evidence" value="ECO:0007669"/>
    <property type="project" value="InterPro"/>
</dbReference>
<dbReference type="GO" id="GO:0048278">
    <property type="term" value="P:vesicle docking"/>
    <property type="evidence" value="ECO:0007669"/>
    <property type="project" value="TreeGrafter"/>
</dbReference>
<dbReference type="Gene3D" id="1.20.5.110">
    <property type="match status" value="1"/>
</dbReference>
<dbReference type="SUPFAM" id="SSF58038">
    <property type="entry name" value="SNARE fusion complex"/>
    <property type="match status" value="1"/>
</dbReference>
<keyword evidence="3" id="KW-1133">Transmembrane helix</keyword>
<keyword evidence="3" id="KW-0472">Membrane</keyword>
<organism evidence="5">
    <name type="scientific">Chlamydomonas euryale</name>
    <dbReference type="NCBI Taxonomy" id="1486919"/>
    <lineage>
        <taxon>Eukaryota</taxon>
        <taxon>Viridiplantae</taxon>
        <taxon>Chlorophyta</taxon>
        <taxon>core chlorophytes</taxon>
        <taxon>Chlorophyceae</taxon>
        <taxon>CS clade</taxon>
        <taxon>Chlamydomonadales</taxon>
        <taxon>Chlamydomonadaceae</taxon>
        <taxon>Chlamydomonas</taxon>
    </lineage>
</organism>
<keyword evidence="2" id="KW-0653">Protein transport</keyword>